<protein>
    <submittedName>
        <fullName evidence="2">Hydrolase</fullName>
    </submittedName>
</protein>
<comment type="caution">
    <text evidence="2">The sequence shown here is derived from an EMBL/GenBank/DDBJ whole genome shotgun (WGS) entry which is preliminary data.</text>
</comment>
<sequence length="319" mass="35310">MSDAPLFNEIAKGPPNGRAFWRMASDGVRVRLAHWPKHEGTTGRGTVLLLPGRTEYIEKYGLTAAELAERGFDTLIIDWRGQGLADRPDEERALGHVDDFDEYQLDLTQMLALAGDLDLPRPFTLLAHSMGGCIGLRALHNGLDVVGACFSAPMWGIVMSKPVRPLAWGFSWALHRSPWKLALSPGTARQTYVLAEAFDDNMLTTNREMWDMMRAQAKAHPELTLGGPTAGWLFAALSEMQALSRLPAPNLPAVTWLGTRERIVEPAPIHSLMARWPKGRLEILQGLEHEVIMEAPEVRGRVYDSIEELAEGRMATTAA</sequence>
<dbReference type="RefSeq" id="WP_191285766.1">
    <property type="nucleotide sequence ID" value="NZ_BNCH01000002.1"/>
</dbReference>
<dbReference type="PANTHER" id="PTHR11614">
    <property type="entry name" value="PHOSPHOLIPASE-RELATED"/>
    <property type="match status" value="1"/>
</dbReference>
<gene>
    <name evidence="2" type="primary">pldB</name>
    <name evidence="2" type="ORF">GCM10016455_14040</name>
</gene>
<evidence type="ECO:0000313" key="3">
    <source>
        <dbReference type="Proteomes" id="UP000609802"/>
    </source>
</evidence>
<reference evidence="3" key="1">
    <citation type="journal article" date="2019" name="Int. J. Syst. Evol. Microbiol.">
        <title>The Global Catalogue of Microorganisms (GCM) 10K type strain sequencing project: providing services to taxonomists for standard genome sequencing and annotation.</title>
        <authorList>
            <consortium name="The Broad Institute Genomics Platform"/>
            <consortium name="The Broad Institute Genome Sequencing Center for Infectious Disease"/>
            <person name="Wu L."/>
            <person name="Ma J."/>
        </authorList>
    </citation>
    <scope>NUCLEOTIDE SEQUENCE [LARGE SCALE GENOMIC DNA]</scope>
    <source>
        <strain evidence="3">KCTC 42443</strain>
    </source>
</reference>
<dbReference type="GO" id="GO:0016787">
    <property type="term" value="F:hydrolase activity"/>
    <property type="evidence" value="ECO:0007669"/>
    <property type="project" value="UniProtKB-KW"/>
</dbReference>
<feature type="domain" description="Serine aminopeptidase S33" evidence="1">
    <location>
        <begin position="44"/>
        <end position="294"/>
    </location>
</feature>
<evidence type="ECO:0000313" key="2">
    <source>
        <dbReference type="EMBL" id="GHE94758.1"/>
    </source>
</evidence>
<dbReference type="Proteomes" id="UP000609802">
    <property type="component" value="Unassembled WGS sequence"/>
</dbReference>
<dbReference type="Gene3D" id="3.40.50.1820">
    <property type="entry name" value="alpha/beta hydrolase"/>
    <property type="match status" value="1"/>
</dbReference>
<keyword evidence="3" id="KW-1185">Reference proteome</keyword>
<organism evidence="2 3">
    <name type="scientific">Aliiroseovarius zhejiangensis</name>
    <dbReference type="NCBI Taxonomy" id="1632025"/>
    <lineage>
        <taxon>Bacteria</taxon>
        <taxon>Pseudomonadati</taxon>
        <taxon>Pseudomonadota</taxon>
        <taxon>Alphaproteobacteria</taxon>
        <taxon>Rhodobacterales</taxon>
        <taxon>Paracoccaceae</taxon>
        <taxon>Aliiroseovarius</taxon>
    </lineage>
</organism>
<dbReference type="InterPro" id="IPR022742">
    <property type="entry name" value="Hydrolase_4"/>
</dbReference>
<dbReference type="EMBL" id="BNCH01000002">
    <property type="protein sequence ID" value="GHE94758.1"/>
    <property type="molecule type" value="Genomic_DNA"/>
</dbReference>
<dbReference type="InterPro" id="IPR051044">
    <property type="entry name" value="MAG_DAG_Lipase"/>
</dbReference>
<accession>A0ABQ3J0E3</accession>
<proteinExistence type="predicted"/>
<dbReference type="SUPFAM" id="SSF53474">
    <property type="entry name" value="alpha/beta-Hydrolases"/>
    <property type="match status" value="1"/>
</dbReference>
<dbReference type="InterPro" id="IPR029058">
    <property type="entry name" value="AB_hydrolase_fold"/>
</dbReference>
<evidence type="ECO:0000259" key="1">
    <source>
        <dbReference type="Pfam" id="PF12146"/>
    </source>
</evidence>
<name>A0ABQ3J0E3_9RHOB</name>
<dbReference type="Pfam" id="PF12146">
    <property type="entry name" value="Hydrolase_4"/>
    <property type="match status" value="1"/>
</dbReference>
<keyword evidence="2" id="KW-0378">Hydrolase</keyword>